<evidence type="ECO:0000259" key="2">
    <source>
        <dbReference type="Pfam" id="PF13843"/>
    </source>
</evidence>
<feature type="non-terminal residue" evidence="3">
    <location>
        <position position="353"/>
    </location>
</feature>
<dbReference type="STRING" id="50429.A0A2B4QXI7"/>
<dbReference type="OrthoDB" id="5985679at2759"/>
<evidence type="ECO:0000313" key="4">
    <source>
        <dbReference type="Proteomes" id="UP000225706"/>
    </source>
</evidence>
<accession>A0A2B4QXI7</accession>
<dbReference type="AlphaFoldDB" id="A0A2B4QXI7"/>
<feature type="domain" description="PiggyBac transposable element-derived protein" evidence="2">
    <location>
        <begin position="1"/>
        <end position="296"/>
    </location>
</feature>
<keyword evidence="1" id="KW-1133">Transmembrane helix</keyword>
<protein>
    <submittedName>
        <fullName evidence="3">PiggyBac transposable element-derived protein 1</fullName>
    </submittedName>
</protein>
<dbReference type="Pfam" id="PF13843">
    <property type="entry name" value="DDE_Tnp_1_7"/>
    <property type="match status" value="1"/>
</dbReference>
<dbReference type="PANTHER" id="PTHR46599:SF3">
    <property type="entry name" value="PIGGYBAC TRANSPOSABLE ELEMENT-DERIVED PROTEIN 4"/>
    <property type="match status" value="1"/>
</dbReference>
<comment type="caution">
    <text evidence="3">The sequence shown here is derived from an EMBL/GenBank/DDBJ whole genome shotgun (WGS) entry which is preliminary data.</text>
</comment>
<dbReference type="Proteomes" id="UP000225706">
    <property type="component" value="Unassembled WGS sequence"/>
</dbReference>
<proteinExistence type="predicted"/>
<gene>
    <name evidence="3" type="primary">PGBD1</name>
    <name evidence="3" type="ORF">AWC38_SpisGene25588</name>
</gene>
<keyword evidence="4" id="KW-1185">Reference proteome</keyword>
<name>A0A2B4QXI7_STYPI</name>
<evidence type="ECO:0000256" key="1">
    <source>
        <dbReference type="SAM" id="Phobius"/>
    </source>
</evidence>
<keyword evidence="1" id="KW-0472">Membrane</keyword>
<keyword evidence="1" id="KW-0812">Transmembrane</keyword>
<dbReference type="EMBL" id="LSMT01004493">
    <property type="protein sequence ID" value="PFX11014.1"/>
    <property type="molecule type" value="Genomic_DNA"/>
</dbReference>
<dbReference type="InterPro" id="IPR029526">
    <property type="entry name" value="PGBD"/>
</dbReference>
<organism evidence="3 4">
    <name type="scientific">Stylophora pistillata</name>
    <name type="common">Smooth cauliflower coral</name>
    <dbReference type="NCBI Taxonomy" id="50429"/>
    <lineage>
        <taxon>Eukaryota</taxon>
        <taxon>Metazoa</taxon>
        <taxon>Cnidaria</taxon>
        <taxon>Anthozoa</taxon>
        <taxon>Hexacorallia</taxon>
        <taxon>Scleractinia</taxon>
        <taxon>Astrocoeniina</taxon>
        <taxon>Pocilloporidae</taxon>
        <taxon>Stylophora</taxon>
    </lineage>
</organism>
<feature type="transmembrane region" description="Helical" evidence="1">
    <location>
        <begin position="279"/>
        <end position="299"/>
    </location>
</feature>
<reference evidence="3" key="1">
    <citation type="journal article" date="2017" name="J. ISSAAS">
        <title>Comparative analysis of the genomes of Stylophora pistillata and Acropora digitifera provides evidence for extensive differences between species of corals.</title>
        <authorList>
            <person name="Voolstra C.R."/>
            <person name="Li Y."/>
            <person name="Liew Y.J."/>
            <person name="Baumgarten S."/>
            <person name="Zoccola D."/>
            <person name="Flot J.-F."/>
            <person name="Tambutte S."/>
            <person name="Allemand D."/>
            <person name="Aranda M."/>
        </authorList>
    </citation>
    <scope>NUCLEOTIDE SEQUENCE</scope>
    <source>
        <strain evidence="3">CSM Monaco</strain>
        <tissue evidence="3">Whole animal</tissue>
    </source>
</reference>
<evidence type="ECO:0000313" key="3">
    <source>
        <dbReference type="EMBL" id="PFX11014.1"/>
    </source>
</evidence>
<dbReference type="PANTHER" id="PTHR46599">
    <property type="entry name" value="PIGGYBAC TRANSPOSABLE ELEMENT-DERIVED PROTEIN 4"/>
    <property type="match status" value="1"/>
</dbReference>
<sequence length="353" mass="40933">MYWSSDSFIGNSGIQNIMTKNRFEEISQFLHFNDSSQEPPRGDDNYDRLFKVRPIIDNILEKIQNVYEPSKNLSIDEGMIAFKGRLSFRQYMPAKPTKYGIKVWMAADSSNGYVSNFSVYLGQEANGHRIHGLGYDVVMKMATPFLNKNRHIFFDNFFSSSFLFDCLLAQNTYACGTVRCNRKDLPPCAKRKLKQGDIVTAQRGPLVFTKWHDKRDISFLSTNVSHSEPSRPVPRKKKGNVIEIQKPRVADVYTAFMGGVDRADQLRSFYYAGWQSRKWYRYIFWFLFNLSICNAYVLFNIHRGGRRKKPLIDFRLALAKQLIDGFSQRKRKRRSLDAVDQTAVDPGQHISVH</sequence>